<proteinExistence type="predicted"/>
<evidence type="ECO:0000313" key="1">
    <source>
        <dbReference type="EMBL" id="KPL81480.1"/>
    </source>
</evidence>
<dbReference type="STRING" id="70996.SE18_22910"/>
<dbReference type="AlphaFoldDB" id="A0A0P6XEF1"/>
<gene>
    <name evidence="1" type="ORF">SE18_22910</name>
</gene>
<comment type="caution">
    <text evidence="1">The sequence shown here is derived from an EMBL/GenBank/DDBJ whole genome shotgun (WGS) entry which is preliminary data.</text>
</comment>
<protein>
    <submittedName>
        <fullName evidence="1">Uncharacterized protein</fullName>
    </submittedName>
</protein>
<dbReference type="RefSeq" id="WP_054536785.1">
    <property type="nucleotide sequence ID" value="NZ_LGKP01000035.1"/>
</dbReference>
<evidence type="ECO:0000313" key="2">
    <source>
        <dbReference type="Proteomes" id="UP000050277"/>
    </source>
</evidence>
<sequence length="85" mass="9451">MAEADEAEQVLVELAQSLHRHRLNGVAQLFLRSGHVASIVLSQLCLFGQAFVPSPLRQRLASYANALETEASWQRLIEHLNALES</sequence>
<accession>A0A0P6XEF1</accession>
<dbReference type="OrthoDB" id="9840978at2"/>
<reference evidence="1 2" key="1">
    <citation type="submission" date="2015-07" db="EMBL/GenBank/DDBJ databases">
        <title>Whole genome sequence of Herpetosiphon geysericola DSM 7119.</title>
        <authorList>
            <person name="Hemp J."/>
            <person name="Ward L.M."/>
            <person name="Pace L.A."/>
            <person name="Fischer W.W."/>
        </authorList>
    </citation>
    <scope>NUCLEOTIDE SEQUENCE [LARGE SCALE GENOMIC DNA]</scope>
    <source>
        <strain evidence="1 2">DSM 7119</strain>
    </source>
</reference>
<dbReference type="EMBL" id="LGKP01000035">
    <property type="protein sequence ID" value="KPL81480.1"/>
    <property type="molecule type" value="Genomic_DNA"/>
</dbReference>
<keyword evidence="2" id="KW-1185">Reference proteome</keyword>
<dbReference type="Proteomes" id="UP000050277">
    <property type="component" value="Unassembled WGS sequence"/>
</dbReference>
<organism evidence="1 2">
    <name type="scientific">Herpetosiphon geysericola</name>
    <dbReference type="NCBI Taxonomy" id="70996"/>
    <lineage>
        <taxon>Bacteria</taxon>
        <taxon>Bacillati</taxon>
        <taxon>Chloroflexota</taxon>
        <taxon>Chloroflexia</taxon>
        <taxon>Herpetosiphonales</taxon>
        <taxon>Herpetosiphonaceae</taxon>
        <taxon>Herpetosiphon</taxon>
    </lineage>
</organism>
<name>A0A0P6XEF1_9CHLR</name>